<comment type="caution">
    <text evidence="2">The sequence shown here is derived from an EMBL/GenBank/DDBJ whole genome shotgun (WGS) entry which is preliminary data.</text>
</comment>
<protein>
    <submittedName>
        <fullName evidence="2">Glycosyltransferase family 2 protein</fullName>
    </submittedName>
</protein>
<dbReference type="Gene3D" id="3.90.550.10">
    <property type="entry name" value="Spore Coat Polysaccharide Biosynthesis Protein SpsA, Chain A"/>
    <property type="match status" value="1"/>
</dbReference>
<evidence type="ECO:0000259" key="1">
    <source>
        <dbReference type="Pfam" id="PF00535"/>
    </source>
</evidence>
<dbReference type="SUPFAM" id="SSF53448">
    <property type="entry name" value="Nucleotide-diphospho-sugar transferases"/>
    <property type="match status" value="1"/>
</dbReference>
<reference evidence="2 3" key="1">
    <citation type="submission" date="2020-05" db="EMBL/GenBank/DDBJ databases">
        <authorList>
            <person name="Niu N."/>
        </authorList>
    </citation>
    <scope>NUCLEOTIDE SEQUENCE [LARGE SCALE GENOMIC DNA]</scope>
    <source>
        <strain evidence="2 3">3340-03</strain>
    </source>
</reference>
<name>A0A849P339_9BURK</name>
<dbReference type="AlphaFoldDB" id="A0A849P339"/>
<dbReference type="InterPro" id="IPR050834">
    <property type="entry name" value="Glycosyltransf_2"/>
</dbReference>
<feature type="domain" description="Glycosyltransferase 2-like" evidence="1">
    <location>
        <begin position="4"/>
        <end position="149"/>
    </location>
</feature>
<evidence type="ECO:0000313" key="3">
    <source>
        <dbReference type="Proteomes" id="UP000537862"/>
    </source>
</evidence>
<dbReference type="EMBL" id="JABGBN010000001">
    <property type="protein sequence ID" value="NOL51061.1"/>
    <property type="molecule type" value="Genomic_DNA"/>
</dbReference>
<accession>A0A849P339</accession>
<evidence type="ECO:0000313" key="2">
    <source>
        <dbReference type="EMBL" id="NOL51061.1"/>
    </source>
</evidence>
<dbReference type="CDD" id="cd00761">
    <property type="entry name" value="Glyco_tranf_GTA_type"/>
    <property type="match status" value="1"/>
</dbReference>
<dbReference type="PANTHER" id="PTHR43685">
    <property type="entry name" value="GLYCOSYLTRANSFERASE"/>
    <property type="match status" value="1"/>
</dbReference>
<dbReference type="InterPro" id="IPR029044">
    <property type="entry name" value="Nucleotide-diphossugar_trans"/>
</dbReference>
<sequence length="264" mass="29375">MLDVVIPCYNDEEMLERAVQSALQQAEVRHIIVVDDGSTDSSLLLMKQLAQQDVRVKVLSMPVNGGAARARNWGAMQSDADLIAFLDADDEYETGALSAAYMIFQQYLYISLVRLKLRPVSLPSHYQYHQGFPRIWQTLEMTVGGNMVFRRNAFMAAGGFPQHELFRRLGGEDGALGIAFTRCTVVGTLFGEHEPGVKHLCHPKAHAWHLLDTALFGKEEKRVSAEDLAAAEEVTASIVKRLQGLQAVLNIEKAGIMPFYPERS</sequence>
<keyword evidence="2" id="KW-0808">Transferase</keyword>
<dbReference type="InterPro" id="IPR001173">
    <property type="entry name" value="Glyco_trans_2-like"/>
</dbReference>
<keyword evidence="3" id="KW-1185">Reference proteome</keyword>
<dbReference type="GO" id="GO:0016740">
    <property type="term" value="F:transferase activity"/>
    <property type="evidence" value="ECO:0007669"/>
    <property type="project" value="UniProtKB-KW"/>
</dbReference>
<proteinExistence type="predicted"/>
<organism evidence="2 3">
    <name type="scientific">Pelistega suis</name>
    <dbReference type="NCBI Taxonomy" id="1631957"/>
    <lineage>
        <taxon>Bacteria</taxon>
        <taxon>Pseudomonadati</taxon>
        <taxon>Pseudomonadota</taxon>
        <taxon>Betaproteobacteria</taxon>
        <taxon>Burkholderiales</taxon>
        <taxon>Alcaligenaceae</taxon>
        <taxon>Pelistega</taxon>
    </lineage>
</organism>
<gene>
    <name evidence="2" type="ORF">HKX39_02555</name>
</gene>
<dbReference type="PANTHER" id="PTHR43685:SF2">
    <property type="entry name" value="GLYCOSYLTRANSFERASE 2-LIKE DOMAIN-CONTAINING PROTEIN"/>
    <property type="match status" value="1"/>
</dbReference>
<dbReference type="Proteomes" id="UP000537862">
    <property type="component" value="Unassembled WGS sequence"/>
</dbReference>
<dbReference type="Pfam" id="PF00535">
    <property type="entry name" value="Glycos_transf_2"/>
    <property type="match status" value="1"/>
</dbReference>